<evidence type="ECO:0000256" key="2">
    <source>
        <dbReference type="ARBA" id="ARBA00023043"/>
    </source>
</evidence>
<dbReference type="PANTHER" id="PTHR24198">
    <property type="entry name" value="ANKYRIN REPEAT AND PROTEIN KINASE DOMAIN-CONTAINING PROTEIN"/>
    <property type="match status" value="1"/>
</dbReference>
<dbReference type="OrthoDB" id="539213at2759"/>
<accession>A0A3N4J8B2</accession>
<dbReference type="PANTHER" id="PTHR24198:SF165">
    <property type="entry name" value="ANKYRIN REPEAT-CONTAINING PROTEIN-RELATED"/>
    <property type="match status" value="1"/>
</dbReference>
<dbReference type="InterPro" id="IPR036770">
    <property type="entry name" value="Ankyrin_rpt-contain_sf"/>
</dbReference>
<reference evidence="3 4" key="1">
    <citation type="journal article" date="2018" name="Nat. Ecol. Evol.">
        <title>Pezizomycetes genomes reveal the molecular basis of ectomycorrhizal truffle lifestyle.</title>
        <authorList>
            <person name="Murat C."/>
            <person name="Payen T."/>
            <person name="Noel B."/>
            <person name="Kuo A."/>
            <person name="Morin E."/>
            <person name="Chen J."/>
            <person name="Kohler A."/>
            <person name="Krizsan K."/>
            <person name="Balestrini R."/>
            <person name="Da Silva C."/>
            <person name="Montanini B."/>
            <person name="Hainaut M."/>
            <person name="Levati E."/>
            <person name="Barry K.W."/>
            <person name="Belfiori B."/>
            <person name="Cichocki N."/>
            <person name="Clum A."/>
            <person name="Dockter R.B."/>
            <person name="Fauchery L."/>
            <person name="Guy J."/>
            <person name="Iotti M."/>
            <person name="Le Tacon F."/>
            <person name="Lindquist E.A."/>
            <person name="Lipzen A."/>
            <person name="Malagnac F."/>
            <person name="Mello A."/>
            <person name="Molinier V."/>
            <person name="Miyauchi S."/>
            <person name="Poulain J."/>
            <person name="Riccioni C."/>
            <person name="Rubini A."/>
            <person name="Sitrit Y."/>
            <person name="Splivallo R."/>
            <person name="Traeger S."/>
            <person name="Wang M."/>
            <person name="Zifcakova L."/>
            <person name="Wipf D."/>
            <person name="Zambonelli A."/>
            <person name="Paolocci F."/>
            <person name="Nowrousian M."/>
            <person name="Ottonello S."/>
            <person name="Baldrian P."/>
            <person name="Spatafora J.W."/>
            <person name="Henrissat B."/>
            <person name="Nagy L.G."/>
            <person name="Aury J.M."/>
            <person name="Wincker P."/>
            <person name="Grigoriev I.V."/>
            <person name="Bonfante P."/>
            <person name="Martin F.M."/>
        </authorList>
    </citation>
    <scope>NUCLEOTIDE SEQUENCE [LARGE SCALE GENOMIC DNA]</scope>
    <source>
        <strain evidence="3 4">120613-1</strain>
    </source>
</reference>
<dbReference type="AlphaFoldDB" id="A0A3N4J8B2"/>
<keyword evidence="4" id="KW-1185">Reference proteome</keyword>
<proteinExistence type="predicted"/>
<keyword evidence="1" id="KW-0677">Repeat</keyword>
<dbReference type="Pfam" id="PF12796">
    <property type="entry name" value="Ank_2"/>
    <property type="match status" value="2"/>
</dbReference>
<dbReference type="SMART" id="SM00248">
    <property type="entry name" value="ANK"/>
    <property type="match status" value="4"/>
</dbReference>
<keyword evidence="2" id="KW-0040">ANK repeat</keyword>
<name>A0A3N4J8B2_9PEZI</name>
<dbReference type="Proteomes" id="UP000276215">
    <property type="component" value="Unassembled WGS sequence"/>
</dbReference>
<dbReference type="Gene3D" id="1.25.40.20">
    <property type="entry name" value="Ankyrin repeat-containing domain"/>
    <property type="match status" value="2"/>
</dbReference>
<organism evidence="3 4">
    <name type="scientific">Choiromyces venosus 120613-1</name>
    <dbReference type="NCBI Taxonomy" id="1336337"/>
    <lineage>
        <taxon>Eukaryota</taxon>
        <taxon>Fungi</taxon>
        <taxon>Dikarya</taxon>
        <taxon>Ascomycota</taxon>
        <taxon>Pezizomycotina</taxon>
        <taxon>Pezizomycetes</taxon>
        <taxon>Pezizales</taxon>
        <taxon>Tuberaceae</taxon>
        <taxon>Choiromyces</taxon>
    </lineage>
</organism>
<gene>
    <name evidence="3" type="ORF">L873DRAFT_1701060</name>
</gene>
<evidence type="ECO:0000256" key="1">
    <source>
        <dbReference type="ARBA" id="ARBA00022737"/>
    </source>
</evidence>
<dbReference type="SUPFAM" id="SSF48403">
    <property type="entry name" value="Ankyrin repeat"/>
    <property type="match status" value="1"/>
</dbReference>
<protein>
    <submittedName>
        <fullName evidence="3">Ankyrin</fullName>
    </submittedName>
</protein>
<dbReference type="InterPro" id="IPR002110">
    <property type="entry name" value="Ankyrin_rpt"/>
</dbReference>
<evidence type="ECO:0000313" key="4">
    <source>
        <dbReference type="Proteomes" id="UP000276215"/>
    </source>
</evidence>
<sequence>MNYVPVNRDRLNSQTLRTLLSWAAKNGHTEVVKLLMGPEDVELDASDFRARTPLFFAVLNGYEGVVRLLLSRHDINLNSLDNSRETHLGMAGFSATYLATWCEHEKILGIPPAREDADPNLQNWNGWGPLSLAVGPGKTSMAKMLLERADVDPDPVESDGWTPLDRARANGYKDIVVLIQSQISMMGQ</sequence>
<evidence type="ECO:0000313" key="3">
    <source>
        <dbReference type="EMBL" id="RPA94532.1"/>
    </source>
</evidence>
<dbReference type="EMBL" id="ML120436">
    <property type="protein sequence ID" value="RPA94532.1"/>
    <property type="molecule type" value="Genomic_DNA"/>
</dbReference>